<dbReference type="EC" id="3.2.2.21" evidence="4"/>
<dbReference type="SUPFAM" id="SSF50486">
    <property type="entry name" value="FMT C-terminal domain-like"/>
    <property type="match status" value="1"/>
</dbReference>
<evidence type="ECO:0000256" key="3">
    <source>
        <dbReference type="ARBA" id="ARBA00009232"/>
    </source>
</evidence>
<evidence type="ECO:0000256" key="7">
    <source>
        <dbReference type="ARBA" id="ARBA00023204"/>
    </source>
</evidence>
<dbReference type="CDD" id="cd00540">
    <property type="entry name" value="AAG"/>
    <property type="match status" value="1"/>
</dbReference>
<evidence type="ECO:0000256" key="1">
    <source>
        <dbReference type="ARBA" id="ARBA00000086"/>
    </source>
</evidence>
<dbReference type="PANTHER" id="PTHR10429">
    <property type="entry name" value="DNA-3-METHYLADENINE GLYCOSYLASE"/>
    <property type="match status" value="1"/>
</dbReference>
<evidence type="ECO:0000256" key="9">
    <source>
        <dbReference type="SAM" id="MobiDB-lite"/>
    </source>
</evidence>
<feature type="region of interest" description="Disordered" evidence="9">
    <location>
        <begin position="1"/>
        <end position="23"/>
    </location>
</feature>
<evidence type="ECO:0000256" key="6">
    <source>
        <dbReference type="ARBA" id="ARBA00022801"/>
    </source>
</evidence>
<evidence type="ECO:0000256" key="2">
    <source>
        <dbReference type="ARBA" id="ARBA00002421"/>
    </source>
</evidence>
<keyword evidence="5" id="KW-0227">DNA damage</keyword>
<gene>
    <name evidence="10" type="ORF">ANN_05743</name>
</gene>
<name>A0ABQ8TBN8_PERAM</name>
<evidence type="ECO:0000313" key="10">
    <source>
        <dbReference type="EMBL" id="KAJ4443954.1"/>
    </source>
</evidence>
<keyword evidence="6" id="KW-0378">Hydrolase</keyword>
<comment type="similarity">
    <text evidence="3">Belongs to the DNA glycosylase MPG family.</text>
</comment>
<dbReference type="Pfam" id="PF02245">
    <property type="entry name" value="Pur_DNA_glyco"/>
    <property type="match status" value="1"/>
</dbReference>
<organism evidence="10 11">
    <name type="scientific">Periplaneta americana</name>
    <name type="common">American cockroach</name>
    <name type="synonym">Blatta americana</name>
    <dbReference type="NCBI Taxonomy" id="6978"/>
    <lineage>
        <taxon>Eukaryota</taxon>
        <taxon>Metazoa</taxon>
        <taxon>Ecdysozoa</taxon>
        <taxon>Arthropoda</taxon>
        <taxon>Hexapoda</taxon>
        <taxon>Insecta</taxon>
        <taxon>Pterygota</taxon>
        <taxon>Neoptera</taxon>
        <taxon>Polyneoptera</taxon>
        <taxon>Dictyoptera</taxon>
        <taxon>Blattodea</taxon>
        <taxon>Blattoidea</taxon>
        <taxon>Blattidae</taxon>
        <taxon>Blattinae</taxon>
        <taxon>Periplaneta</taxon>
    </lineage>
</organism>
<sequence length="318" mass="35972">MNKVTITNDNSSEVPASRNRPIRKSPRISTLTHSTENIINDRKREPRKAASTPKKIKFTESLNAEEVLRSSYATSNKTPKYGLKRLGYSFFDVPCEDLAKKLLGTVLVRRLDDGTIVKGRIVETECYPGGDDKASVSHDGRITEKIRAVYMKPGTMYVYVTYGMYHCFNISSQENIYLFTGPGAAVLLRAVDPLEGVEYMQQERGKRKKNTTPEKSKELELHDLCNGPAKLCISFNITKSTSNEQDLCSWDGMWIEEDKSGQKSLNSNHIVVSQRIGIDSVGIKWASKPLRFYLLGNSSVSRRDKIKEKEFEEKIKCI</sequence>
<accession>A0ABQ8TBN8</accession>
<keyword evidence="11" id="KW-1185">Reference proteome</keyword>
<keyword evidence="7" id="KW-0234">DNA repair</keyword>
<evidence type="ECO:0000256" key="4">
    <source>
        <dbReference type="ARBA" id="ARBA00012000"/>
    </source>
</evidence>
<dbReference type="InterPro" id="IPR011034">
    <property type="entry name" value="Formyl_transferase-like_C_sf"/>
</dbReference>
<dbReference type="InterPro" id="IPR036995">
    <property type="entry name" value="MPG_sf"/>
</dbReference>
<comment type="caution">
    <text evidence="10">The sequence shown here is derived from an EMBL/GenBank/DDBJ whole genome shotgun (WGS) entry which is preliminary data.</text>
</comment>
<comment type="function">
    <text evidence="2">Hydrolysis of the deoxyribose N-glycosidic bond to excise 3-methyladenine, and 7-methylguanine from the damaged DNA polymer formed by alkylation lesions.</text>
</comment>
<comment type="catalytic activity">
    <reaction evidence="1">
        <text>Hydrolysis of alkylated DNA, releasing 3-methyladenine, 3-methylguanine, 7-methylguanine and 7-methyladenine.</text>
        <dbReference type="EC" id="3.2.2.21"/>
    </reaction>
</comment>
<dbReference type="HAMAP" id="MF_00527">
    <property type="entry name" value="3MGH"/>
    <property type="match status" value="1"/>
</dbReference>
<dbReference type="Proteomes" id="UP001148838">
    <property type="component" value="Unassembled WGS sequence"/>
</dbReference>
<dbReference type="EMBL" id="JAJSOF020000011">
    <property type="protein sequence ID" value="KAJ4443954.1"/>
    <property type="molecule type" value="Genomic_DNA"/>
</dbReference>
<dbReference type="Gene3D" id="3.10.300.10">
    <property type="entry name" value="Methylpurine-DNA glycosylase (MPG)"/>
    <property type="match status" value="1"/>
</dbReference>
<reference evidence="10 11" key="1">
    <citation type="journal article" date="2022" name="Allergy">
        <title>Genome assembly and annotation of Periplaneta americana reveal a comprehensive cockroach allergen profile.</title>
        <authorList>
            <person name="Wang L."/>
            <person name="Xiong Q."/>
            <person name="Saelim N."/>
            <person name="Wang L."/>
            <person name="Nong W."/>
            <person name="Wan A.T."/>
            <person name="Shi M."/>
            <person name="Liu X."/>
            <person name="Cao Q."/>
            <person name="Hui J.H.L."/>
            <person name="Sookrung N."/>
            <person name="Leung T.F."/>
            <person name="Tungtrongchitr A."/>
            <person name="Tsui S.K.W."/>
        </authorList>
    </citation>
    <scope>NUCLEOTIDE SEQUENCE [LARGE SCALE GENOMIC DNA]</scope>
    <source>
        <strain evidence="10">PWHHKU_190912</strain>
    </source>
</reference>
<proteinExistence type="inferred from homology"/>
<dbReference type="NCBIfam" id="TIGR00567">
    <property type="entry name" value="3mg"/>
    <property type="match status" value="1"/>
</dbReference>
<evidence type="ECO:0000256" key="8">
    <source>
        <dbReference type="ARBA" id="ARBA00033426"/>
    </source>
</evidence>
<evidence type="ECO:0000313" key="11">
    <source>
        <dbReference type="Proteomes" id="UP001148838"/>
    </source>
</evidence>
<dbReference type="PANTHER" id="PTHR10429:SF0">
    <property type="entry name" value="DNA-3-METHYLADENINE GLYCOSYLASE"/>
    <property type="match status" value="1"/>
</dbReference>
<feature type="compositionally biased region" description="Polar residues" evidence="9">
    <location>
        <begin position="1"/>
        <end position="14"/>
    </location>
</feature>
<evidence type="ECO:0000256" key="5">
    <source>
        <dbReference type="ARBA" id="ARBA00022763"/>
    </source>
</evidence>
<protein>
    <recommendedName>
        <fullName evidence="4">DNA-3-methyladenine glycosylase II</fullName>
        <ecNumber evidence="4">3.2.2.21</ecNumber>
    </recommendedName>
    <alternativeName>
        <fullName evidence="8">3-methyladenine DNA glycosidase</fullName>
    </alternativeName>
</protein>
<dbReference type="InterPro" id="IPR003180">
    <property type="entry name" value="MPG"/>
</dbReference>